<reference evidence="5 6" key="1">
    <citation type="journal article" date="2013" name="Biodegradation">
        <title>Quantitative proteomic analysis of ibuprofen-degrading Patulibacter sp. strain I11.</title>
        <authorList>
            <person name="Almeida B."/>
            <person name="Kjeldal H."/>
            <person name="Lolas I."/>
            <person name="Knudsen A.D."/>
            <person name="Carvalho G."/>
            <person name="Nielsen K.L."/>
            <person name="Barreto Crespo M.T."/>
            <person name="Stensballe A."/>
            <person name="Nielsen J.L."/>
        </authorList>
    </citation>
    <scope>NUCLEOTIDE SEQUENCE [LARGE SCALE GENOMIC DNA]</scope>
    <source>
        <strain evidence="5 6">I11</strain>
    </source>
</reference>
<dbReference type="PATRIC" id="fig|1097667.3.peg.531"/>
<dbReference type="InterPro" id="IPR016032">
    <property type="entry name" value="Sig_transdc_resp-reg_C-effctor"/>
</dbReference>
<dbReference type="SUPFAM" id="SSF46894">
    <property type="entry name" value="C-terminal effector domain of the bipartite response regulators"/>
    <property type="match status" value="1"/>
</dbReference>
<dbReference type="AlphaFoldDB" id="H0E173"/>
<dbReference type="InterPro" id="IPR000792">
    <property type="entry name" value="Tscrpt_reg_LuxR_C"/>
</dbReference>
<dbReference type="GO" id="GO:0006355">
    <property type="term" value="P:regulation of DNA-templated transcription"/>
    <property type="evidence" value="ECO:0007669"/>
    <property type="project" value="InterPro"/>
</dbReference>
<keyword evidence="6" id="KW-1185">Reference proteome</keyword>
<dbReference type="SMART" id="SM00421">
    <property type="entry name" value="HTH_LUXR"/>
    <property type="match status" value="1"/>
</dbReference>
<sequence>MAGLTAERRSLWATLAASTPGPRDATALARWLWAVDGAALEDAAARGLLTDDAHGLRFATELDGCAVYGACSPSERLLAHRRLADLYRCERARLWQRAQTAPSGSPLLAARLEREALTALAGGAVDDAERLVAHALLVDPGTAGERRHRRTLLHARCLDAVGRPRAALAVLDAGPPRTTLPGAPPTGDFATRELRARCAVRATNAQVGGLQLAELLAVSCGPRRTRVVREARLADALAGGSAATAAAAGDPVGPAEIAAAAACLAVDDPGEAAALLDRLPSATGLRRDEPLRLLAEAIGARIAHDQRSALERLAAAERAAVEQPVVAAHVALVRSEVRSIAGPLTTVVADDQLEARLRDHGLHGLQWRRLWVQGRLALLAGDAAAALQALGSAVEAREASGTGVPPALALDRAEAAARAKSGPGSALAIPGLLATPGGVAPVRWQAAQVALLRAVEADAVEAAVAPLMDATATTWVWRDGFVLLSAGLRLRRARRRRAAAAVLAGAEAILLATGATPWAERAGEALAVVDGRRGATTTPLTAAELRAAELAASGLRNREIADRLAVAEKTVEQRLTIVYRKLDVRSRVELRARLDPQGDITTARS</sequence>
<dbReference type="Gene3D" id="1.10.10.10">
    <property type="entry name" value="Winged helix-like DNA-binding domain superfamily/Winged helix DNA-binding domain"/>
    <property type="match status" value="1"/>
</dbReference>
<keyword evidence="1" id="KW-0805">Transcription regulation</keyword>
<evidence type="ECO:0000259" key="4">
    <source>
        <dbReference type="PROSITE" id="PS50043"/>
    </source>
</evidence>
<evidence type="ECO:0000256" key="1">
    <source>
        <dbReference type="ARBA" id="ARBA00023015"/>
    </source>
</evidence>
<gene>
    <name evidence="5" type="ORF">PAI11_05330</name>
</gene>
<name>H0E173_9ACTN</name>
<evidence type="ECO:0000256" key="3">
    <source>
        <dbReference type="ARBA" id="ARBA00023163"/>
    </source>
</evidence>
<evidence type="ECO:0000256" key="2">
    <source>
        <dbReference type="ARBA" id="ARBA00023125"/>
    </source>
</evidence>
<dbReference type="GO" id="GO:0003677">
    <property type="term" value="F:DNA binding"/>
    <property type="evidence" value="ECO:0007669"/>
    <property type="project" value="UniProtKB-KW"/>
</dbReference>
<evidence type="ECO:0000313" key="5">
    <source>
        <dbReference type="EMBL" id="EHN12593.1"/>
    </source>
</evidence>
<evidence type="ECO:0000313" key="6">
    <source>
        <dbReference type="Proteomes" id="UP000005143"/>
    </source>
</evidence>
<dbReference type="Pfam" id="PF00196">
    <property type="entry name" value="GerE"/>
    <property type="match status" value="1"/>
</dbReference>
<dbReference type="EMBL" id="AGUD01000018">
    <property type="protein sequence ID" value="EHN12593.1"/>
    <property type="molecule type" value="Genomic_DNA"/>
</dbReference>
<comment type="caution">
    <text evidence="5">The sequence shown here is derived from an EMBL/GenBank/DDBJ whole genome shotgun (WGS) entry which is preliminary data.</text>
</comment>
<dbReference type="PRINTS" id="PR00038">
    <property type="entry name" value="HTHLUXR"/>
</dbReference>
<dbReference type="InterPro" id="IPR039420">
    <property type="entry name" value="WalR-like"/>
</dbReference>
<dbReference type="Proteomes" id="UP000005143">
    <property type="component" value="Unassembled WGS sequence"/>
</dbReference>
<feature type="domain" description="HTH luxR-type" evidence="4">
    <location>
        <begin position="533"/>
        <end position="598"/>
    </location>
</feature>
<dbReference type="PANTHER" id="PTHR43214:SF24">
    <property type="entry name" value="TRANSCRIPTIONAL REGULATORY PROTEIN NARL-RELATED"/>
    <property type="match status" value="1"/>
</dbReference>
<proteinExistence type="predicted"/>
<keyword evidence="3" id="KW-0804">Transcription</keyword>
<dbReference type="InterPro" id="IPR036388">
    <property type="entry name" value="WH-like_DNA-bd_sf"/>
</dbReference>
<dbReference type="PANTHER" id="PTHR43214">
    <property type="entry name" value="TWO-COMPONENT RESPONSE REGULATOR"/>
    <property type="match status" value="1"/>
</dbReference>
<organism evidence="5 6">
    <name type="scientific">Patulibacter medicamentivorans</name>
    <dbReference type="NCBI Taxonomy" id="1097667"/>
    <lineage>
        <taxon>Bacteria</taxon>
        <taxon>Bacillati</taxon>
        <taxon>Actinomycetota</taxon>
        <taxon>Thermoleophilia</taxon>
        <taxon>Solirubrobacterales</taxon>
        <taxon>Patulibacteraceae</taxon>
        <taxon>Patulibacter</taxon>
    </lineage>
</organism>
<accession>H0E173</accession>
<protein>
    <submittedName>
        <fullName evidence="5">Regulatory protein LuxR</fullName>
    </submittedName>
</protein>
<keyword evidence="2" id="KW-0238">DNA-binding</keyword>
<dbReference type="PROSITE" id="PS50043">
    <property type="entry name" value="HTH_LUXR_2"/>
    <property type="match status" value="1"/>
</dbReference>